<dbReference type="PROSITE" id="PS00108">
    <property type="entry name" value="PROTEIN_KINASE_ST"/>
    <property type="match status" value="1"/>
</dbReference>
<feature type="region of interest" description="Disordered" evidence="5">
    <location>
        <begin position="101"/>
        <end position="128"/>
    </location>
</feature>
<dbReference type="InterPro" id="IPR017441">
    <property type="entry name" value="Protein_kinase_ATP_BS"/>
</dbReference>
<dbReference type="Pfam" id="PF00498">
    <property type="entry name" value="FHA"/>
    <property type="match status" value="1"/>
</dbReference>
<keyword evidence="8" id="KW-0808">Transferase</keyword>
<dbReference type="OrthoDB" id="407410at2759"/>
<dbReference type="PROSITE" id="PS50011">
    <property type="entry name" value="PROTEIN_KINASE_DOM"/>
    <property type="match status" value="1"/>
</dbReference>
<evidence type="ECO:0000313" key="9">
    <source>
        <dbReference type="Proteomes" id="UP001140453"/>
    </source>
</evidence>
<dbReference type="GO" id="GO:0004674">
    <property type="term" value="F:protein serine/threonine kinase activity"/>
    <property type="evidence" value="ECO:0007669"/>
    <property type="project" value="UniProtKB-KW"/>
</dbReference>
<dbReference type="Gene3D" id="1.10.510.10">
    <property type="entry name" value="Transferase(Phosphotransferase) domain 1"/>
    <property type="match status" value="1"/>
</dbReference>
<feature type="domain" description="Protein kinase" evidence="7">
    <location>
        <begin position="295"/>
        <end position="560"/>
    </location>
</feature>
<feature type="compositionally biased region" description="Polar residues" evidence="5">
    <location>
        <begin position="108"/>
        <end position="124"/>
    </location>
</feature>
<dbReference type="PROSITE" id="PS50006">
    <property type="entry name" value="FHA_DOMAIN"/>
    <property type="match status" value="1"/>
</dbReference>
<dbReference type="InterPro" id="IPR000253">
    <property type="entry name" value="FHA_dom"/>
</dbReference>
<evidence type="ECO:0000313" key="8">
    <source>
        <dbReference type="EMBL" id="KAJ4394690.1"/>
    </source>
</evidence>
<name>A0A9W9CZ32_9PEZI</name>
<evidence type="ECO:0000259" key="6">
    <source>
        <dbReference type="PROSITE" id="PS50006"/>
    </source>
</evidence>
<accession>A0A9W9CZ32</accession>
<proteinExistence type="inferred from homology"/>
<dbReference type="InterPro" id="IPR008271">
    <property type="entry name" value="Ser/Thr_kinase_AS"/>
</dbReference>
<dbReference type="FunFam" id="1.10.510.10:FF:001380">
    <property type="entry name" value="Checkpoint kinase 2-like protein"/>
    <property type="match status" value="1"/>
</dbReference>
<comment type="caution">
    <text evidence="8">The sequence shown here is derived from an EMBL/GenBank/DDBJ whole genome shotgun (WGS) entry which is preliminary data.</text>
</comment>
<keyword evidence="9" id="KW-1185">Reference proteome</keyword>
<evidence type="ECO:0000256" key="4">
    <source>
        <dbReference type="PROSITE-ProRule" id="PRU10141"/>
    </source>
</evidence>
<keyword evidence="2 4" id="KW-0547">Nucleotide-binding</keyword>
<feature type="region of interest" description="Disordered" evidence="5">
    <location>
        <begin position="1"/>
        <end position="89"/>
    </location>
</feature>
<dbReference type="Proteomes" id="UP001140453">
    <property type="component" value="Unassembled WGS sequence"/>
</dbReference>
<dbReference type="SUPFAM" id="SSF56112">
    <property type="entry name" value="Protein kinase-like (PK-like)"/>
    <property type="match status" value="1"/>
</dbReference>
<dbReference type="CDD" id="cd05117">
    <property type="entry name" value="STKc_CAMK"/>
    <property type="match status" value="1"/>
</dbReference>
<dbReference type="PROSITE" id="PS00107">
    <property type="entry name" value="PROTEIN_KINASE_ATP"/>
    <property type="match status" value="1"/>
</dbReference>
<dbReference type="EC" id="2.7.11.1" evidence="8"/>
<feature type="region of interest" description="Disordered" evidence="5">
    <location>
        <begin position="659"/>
        <end position="691"/>
    </location>
</feature>
<keyword evidence="3 4" id="KW-0067">ATP-binding</keyword>
<evidence type="ECO:0000256" key="1">
    <source>
        <dbReference type="ARBA" id="ARBA00005575"/>
    </source>
</evidence>
<gene>
    <name evidence="8" type="primary">DUN1</name>
    <name evidence="8" type="ORF">N0V93_003909</name>
</gene>
<evidence type="ECO:0000256" key="5">
    <source>
        <dbReference type="SAM" id="MobiDB-lite"/>
    </source>
</evidence>
<evidence type="ECO:0000256" key="2">
    <source>
        <dbReference type="ARBA" id="ARBA00022741"/>
    </source>
</evidence>
<dbReference type="FunFam" id="3.30.200.20:FF:000841">
    <property type="entry name" value="Checkpoint kinase 2-like protein"/>
    <property type="match status" value="1"/>
</dbReference>
<dbReference type="AlphaFoldDB" id="A0A9W9CZ32"/>
<dbReference type="PANTHER" id="PTHR24347">
    <property type="entry name" value="SERINE/THREONINE-PROTEIN KINASE"/>
    <property type="match status" value="1"/>
</dbReference>
<keyword evidence="8" id="KW-0418">Kinase</keyword>
<keyword evidence="8" id="KW-0723">Serine/threonine-protein kinase</keyword>
<feature type="compositionally biased region" description="Basic and acidic residues" evidence="5">
    <location>
        <begin position="23"/>
        <end position="53"/>
    </location>
</feature>
<comment type="similarity">
    <text evidence="1">Belongs to the protein kinase superfamily. CAMK Ser/Thr protein kinase family. CHEK2 subfamily.</text>
</comment>
<sequence length="691" mass="77009">MAPRAESQSQKRAAGSPAESDPDSSKRVRRSERVASQRADQNDHKKTPVDHKQQLPSPLTHLSADDSSTLFKEGTATPPEGRPSQVLPRGEDAVYSQLQGLSQGFSSPPQDTQAFSQGFSQSLDPNEPYSKEVKDEVKEGVWGYLFPLNTNYGGKCVVLKKRGVCPKTDAVADAVPKKKGKKALQNEELSYEKKKIMDTPSGGYLIGRHPECDIVVDDPSVSNRHCLLFTENKAHDTVAIVEDLSSNGTFVNEAIIGRNQRRELKEGDEIAVLDKARFIFKYPKTRHTSQFFQQYTLLEQLGKGHFAEVFLCVEKASGKRFAVKIFTKTPGMEERSKTEGLQQEIAVLMGVSHPNVLCLKDTFNEKDAVFLVLELAAKGELFNFIVMKQKLSEDETRKLFTQLFQGIKYLHDRNIVHRDIKPENILMVDDELHVKLADFGLAKIIGEESFTTTLCGTPSYVAPEILAETRHRKYTKAVDIWSLGVVMYICLCGFPPFSDELTSKDFPYTLSQQIREGKFDYPSPYWDSVGDPALDLIDSMLVVDPQKRFTVDQCLSHPWMTASFPTVNDSTDGLVGGIAGLDVQRRGVVRERTLLANINSVEITKVGGTSGKPVEVQKKNPHTISHETRPFDARNPEEFVAMGGKGDQELFAHDVTSHYTKDDVPEPADSSATKNGKTKTKRALKGKENKH</sequence>
<reference evidence="8" key="1">
    <citation type="submission" date="2022-10" db="EMBL/GenBank/DDBJ databases">
        <title>Tapping the CABI collections for fungal endophytes: first genome assemblies for Collariella, Neodidymelliopsis, Ascochyta clinopodiicola, Didymella pomorum, Didymosphaeria variabile, Neocosmospora piperis and Neocucurbitaria cava.</title>
        <authorList>
            <person name="Hill R."/>
        </authorList>
    </citation>
    <scope>NUCLEOTIDE SEQUENCE</scope>
    <source>
        <strain evidence="8">IMI 355082</strain>
    </source>
</reference>
<feature type="domain" description="FHA" evidence="6">
    <location>
        <begin position="204"/>
        <end position="256"/>
    </location>
</feature>
<evidence type="ECO:0000256" key="3">
    <source>
        <dbReference type="ARBA" id="ARBA00022840"/>
    </source>
</evidence>
<dbReference type="EMBL" id="JAPEVB010000002">
    <property type="protein sequence ID" value="KAJ4394690.1"/>
    <property type="molecule type" value="Genomic_DNA"/>
</dbReference>
<dbReference type="SUPFAM" id="SSF49879">
    <property type="entry name" value="SMAD/FHA domain"/>
    <property type="match status" value="1"/>
</dbReference>
<dbReference type="SMART" id="SM00240">
    <property type="entry name" value="FHA"/>
    <property type="match status" value="1"/>
</dbReference>
<dbReference type="Pfam" id="PF00069">
    <property type="entry name" value="Pkinase"/>
    <property type="match status" value="1"/>
</dbReference>
<dbReference type="SMART" id="SM00220">
    <property type="entry name" value="S_TKc"/>
    <property type="match status" value="1"/>
</dbReference>
<feature type="binding site" evidence="4">
    <location>
        <position position="324"/>
    </location>
    <ligand>
        <name>ATP</name>
        <dbReference type="ChEBI" id="CHEBI:30616"/>
    </ligand>
</feature>
<dbReference type="InterPro" id="IPR000719">
    <property type="entry name" value="Prot_kinase_dom"/>
</dbReference>
<dbReference type="InterPro" id="IPR008984">
    <property type="entry name" value="SMAD_FHA_dom_sf"/>
</dbReference>
<protein>
    <submittedName>
        <fullName evidence="8">Serine/threonine protein kinase</fullName>
        <ecNumber evidence="8">2.7.11.1</ecNumber>
    </submittedName>
</protein>
<dbReference type="InterPro" id="IPR011009">
    <property type="entry name" value="Kinase-like_dom_sf"/>
</dbReference>
<dbReference type="GO" id="GO:0005524">
    <property type="term" value="F:ATP binding"/>
    <property type="evidence" value="ECO:0007669"/>
    <property type="project" value="UniProtKB-UniRule"/>
</dbReference>
<dbReference type="Gene3D" id="2.60.200.20">
    <property type="match status" value="1"/>
</dbReference>
<feature type="compositionally biased region" description="Polar residues" evidence="5">
    <location>
        <begin position="1"/>
        <end position="11"/>
    </location>
</feature>
<evidence type="ECO:0000259" key="7">
    <source>
        <dbReference type="PROSITE" id="PS50011"/>
    </source>
</evidence>
<organism evidence="8 9">
    <name type="scientific">Gnomoniopsis smithogilvyi</name>
    <dbReference type="NCBI Taxonomy" id="1191159"/>
    <lineage>
        <taxon>Eukaryota</taxon>
        <taxon>Fungi</taxon>
        <taxon>Dikarya</taxon>
        <taxon>Ascomycota</taxon>
        <taxon>Pezizomycotina</taxon>
        <taxon>Sordariomycetes</taxon>
        <taxon>Sordariomycetidae</taxon>
        <taxon>Diaporthales</taxon>
        <taxon>Gnomoniaceae</taxon>
        <taxon>Gnomoniopsis</taxon>
    </lineage>
</organism>